<dbReference type="PANTHER" id="PTHR30535">
    <property type="entry name" value="VITAMIN B12-BINDING PROTEIN"/>
    <property type="match status" value="1"/>
</dbReference>
<dbReference type="PROSITE" id="PS50983">
    <property type="entry name" value="FE_B12_PBP"/>
    <property type="match status" value="1"/>
</dbReference>
<dbReference type="InterPro" id="IPR002491">
    <property type="entry name" value="ABC_transptr_periplasmic_BD"/>
</dbReference>
<evidence type="ECO:0000256" key="4">
    <source>
        <dbReference type="SAM" id="SignalP"/>
    </source>
</evidence>
<comment type="caution">
    <text evidence="6">The sequence shown here is derived from an EMBL/GenBank/DDBJ whole genome shotgun (WGS) entry which is preliminary data.</text>
</comment>
<evidence type="ECO:0000256" key="3">
    <source>
        <dbReference type="SAM" id="MobiDB-lite"/>
    </source>
</evidence>
<dbReference type="Pfam" id="PF01497">
    <property type="entry name" value="Peripla_BP_2"/>
    <property type="match status" value="1"/>
</dbReference>
<feature type="coiled-coil region" evidence="2">
    <location>
        <begin position="173"/>
        <end position="200"/>
    </location>
</feature>
<feature type="signal peptide" evidence="4">
    <location>
        <begin position="1"/>
        <end position="19"/>
    </location>
</feature>
<accession>A0A927H325</accession>
<dbReference type="Gene3D" id="3.40.50.1980">
    <property type="entry name" value="Nitrogenase molybdenum iron protein domain"/>
    <property type="match status" value="2"/>
</dbReference>
<sequence>MNKITALLLVILLSFSIAACGAKSGEESAVKNGASPAGETAAPKQTDAAATATKYPLTLKDTTGTEITLQKAPQRIASTSTAETEILFALGLGDRIVGVTDFDNYPEAAKSKPKLGGVSAPNVEAVLAANADLVITGISIKDDALGKLRSLNLPLYKFEPKSIDDIIANVLIIGQLTDKNKEAKELADKMKKDIDSIKTAVGTVKPDQKKKVYIEFSPGWTVGKGEFMDEVLTLAGGINIAADTKGYNKINEEKIIQDNPAVIFYTTGTKDKAGLTLDQIIKGRNGWDKIDAVKNNQLVGVDQDTLNRPGPRIVDGLRTIAKGIYPDLIQ</sequence>
<evidence type="ECO:0000259" key="5">
    <source>
        <dbReference type="PROSITE" id="PS50983"/>
    </source>
</evidence>
<name>A0A927H325_9BACL</name>
<dbReference type="PROSITE" id="PS51257">
    <property type="entry name" value="PROKAR_LIPOPROTEIN"/>
    <property type="match status" value="1"/>
</dbReference>
<dbReference type="AlphaFoldDB" id="A0A927H325"/>
<evidence type="ECO:0000313" key="6">
    <source>
        <dbReference type="EMBL" id="MBD2865054.1"/>
    </source>
</evidence>
<organism evidence="6 7">
    <name type="scientific">Paenibacillus oceani</name>
    <dbReference type="NCBI Taxonomy" id="2772510"/>
    <lineage>
        <taxon>Bacteria</taxon>
        <taxon>Bacillati</taxon>
        <taxon>Bacillota</taxon>
        <taxon>Bacilli</taxon>
        <taxon>Bacillales</taxon>
        <taxon>Paenibacillaceae</taxon>
        <taxon>Paenibacillus</taxon>
    </lineage>
</organism>
<dbReference type="GO" id="GO:0071281">
    <property type="term" value="P:cellular response to iron ion"/>
    <property type="evidence" value="ECO:0007669"/>
    <property type="project" value="TreeGrafter"/>
</dbReference>
<gene>
    <name evidence="6" type="ORF">IDH45_24035</name>
</gene>
<feature type="domain" description="Fe/B12 periplasmic-binding" evidence="5">
    <location>
        <begin position="75"/>
        <end position="328"/>
    </location>
</feature>
<feature type="chain" id="PRO_5038810245" evidence="4">
    <location>
        <begin position="20"/>
        <end position="330"/>
    </location>
</feature>
<feature type="compositionally biased region" description="Low complexity" evidence="3">
    <location>
        <begin position="40"/>
        <end position="49"/>
    </location>
</feature>
<dbReference type="EMBL" id="JACXJA010000037">
    <property type="protein sequence ID" value="MBD2865054.1"/>
    <property type="molecule type" value="Genomic_DNA"/>
</dbReference>
<evidence type="ECO:0000313" key="7">
    <source>
        <dbReference type="Proteomes" id="UP000639396"/>
    </source>
</evidence>
<dbReference type="RefSeq" id="WP_190930677.1">
    <property type="nucleotide sequence ID" value="NZ_JACXJA010000037.1"/>
</dbReference>
<reference evidence="6" key="1">
    <citation type="submission" date="2020-09" db="EMBL/GenBank/DDBJ databases">
        <title>A novel bacterium of genus Paenibacillus, isolated from South China Sea.</title>
        <authorList>
            <person name="Huang H."/>
            <person name="Mo K."/>
            <person name="Hu Y."/>
        </authorList>
    </citation>
    <scope>NUCLEOTIDE SEQUENCE</scope>
    <source>
        <strain evidence="6">IB182363</strain>
    </source>
</reference>
<keyword evidence="2" id="KW-0175">Coiled coil</keyword>
<protein>
    <submittedName>
        <fullName evidence="6">ABC transporter substrate-binding protein</fullName>
    </submittedName>
</protein>
<dbReference type="SUPFAM" id="SSF53807">
    <property type="entry name" value="Helical backbone' metal receptor"/>
    <property type="match status" value="1"/>
</dbReference>
<dbReference type="Proteomes" id="UP000639396">
    <property type="component" value="Unassembled WGS sequence"/>
</dbReference>
<keyword evidence="7" id="KW-1185">Reference proteome</keyword>
<comment type="similarity">
    <text evidence="1">Belongs to the bacterial solute-binding protein 8 family.</text>
</comment>
<dbReference type="CDD" id="cd01143">
    <property type="entry name" value="YvrC"/>
    <property type="match status" value="1"/>
</dbReference>
<evidence type="ECO:0000256" key="2">
    <source>
        <dbReference type="SAM" id="Coils"/>
    </source>
</evidence>
<dbReference type="InterPro" id="IPR050902">
    <property type="entry name" value="ABC_Transporter_SBP"/>
</dbReference>
<proteinExistence type="inferred from homology"/>
<feature type="region of interest" description="Disordered" evidence="3">
    <location>
        <begin position="28"/>
        <end position="49"/>
    </location>
</feature>
<evidence type="ECO:0000256" key="1">
    <source>
        <dbReference type="ARBA" id="ARBA00008814"/>
    </source>
</evidence>
<keyword evidence="4" id="KW-0732">Signal</keyword>
<dbReference type="PANTHER" id="PTHR30535:SF34">
    <property type="entry name" value="MOLYBDATE-BINDING PROTEIN MOLA"/>
    <property type="match status" value="1"/>
</dbReference>